<dbReference type="Proteomes" id="UP000199462">
    <property type="component" value="Unassembled WGS sequence"/>
</dbReference>
<dbReference type="EMBL" id="FOYX01000003">
    <property type="protein sequence ID" value="SFR82320.1"/>
    <property type="molecule type" value="Genomic_DNA"/>
</dbReference>
<gene>
    <name evidence="2" type="ORF">SAMN04488010_3019</name>
</gene>
<dbReference type="Pfam" id="PF01841">
    <property type="entry name" value="Transglut_core"/>
    <property type="match status" value="1"/>
</dbReference>
<proteinExistence type="predicted"/>
<dbReference type="SMART" id="SM00460">
    <property type="entry name" value="TGc"/>
    <property type="match status" value="1"/>
</dbReference>
<dbReference type="Gene3D" id="3.10.620.30">
    <property type="match status" value="1"/>
</dbReference>
<organism evidence="2 3">
    <name type="scientific">Maribacter stanieri</name>
    <dbReference type="NCBI Taxonomy" id="440514"/>
    <lineage>
        <taxon>Bacteria</taxon>
        <taxon>Pseudomonadati</taxon>
        <taxon>Bacteroidota</taxon>
        <taxon>Flavobacteriia</taxon>
        <taxon>Flavobacteriales</taxon>
        <taxon>Flavobacteriaceae</taxon>
        <taxon>Maribacter</taxon>
    </lineage>
</organism>
<accession>A0A1I6JUW2</accession>
<dbReference type="SUPFAM" id="SSF54001">
    <property type="entry name" value="Cysteine proteinases"/>
    <property type="match status" value="1"/>
</dbReference>
<evidence type="ECO:0000313" key="2">
    <source>
        <dbReference type="EMBL" id="SFR82320.1"/>
    </source>
</evidence>
<dbReference type="InterPro" id="IPR002931">
    <property type="entry name" value="Transglutaminase-like"/>
</dbReference>
<dbReference type="PANTHER" id="PTHR33490:SF6">
    <property type="entry name" value="SLL1049 PROTEIN"/>
    <property type="match status" value="1"/>
</dbReference>
<dbReference type="AlphaFoldDB" id="A0A1I6JUW2"/>
<protein>
    <submittedName>
        <fullName evidence="2">Transglutaminase-like superfamily protein</fullName>
    </submittedName>
</protein>
<dbReference type="PANTHER" id="PTHR33490">
    <property type="entry name" value="BLR5614 PROTEIN-RELATED"/>
    <property type="match status" value="1"/>
</dbReference>
<dbReference type="STRING" id="440514.SAMN04488010_3019"/>
<evidence type="ECO:0000313" key="3">
    <source>
        <dbReference type="Proteomes" id="UP000199462"/>
    </source>
</evidence>
<keyword evidence="3" id="KW-1185">Reference proteome</keyword>
<evidence type="ECO:0000259" key="1">
    <source>
        <dbReference type="SMART" id="SM00460"/>
    </source>
</evidence>
<reference evidence="3" key="1">
    <citation type="submission" date="2016-10" db="EMBL/GenBank/DDBJ databases">
        <authorList>
            <person name="Varghese N."/>
            <person name="Submissions S."/>
        </authorList>
    </citation>
    <scope>NUCLEOTIDE SEQUENCE [LARGE SCALE GENOMIC DNA]</scope>
    <source>
        <strain evidence="3">DSM 19891</strain>
    </source>
</reference>
<name>A0A1I6JUW2_9FLAO</name>
<feature type="domain" description="Transglutaminase-like" evidence="1">
    <location>
        <begin position="176"/>
        <end position="241"/>
    </location>
</feature>
<sequence>MKTMPRDFEVTYKAENIYDDWVHDAHWQFLIIPFENESQHEVQIEFSNSLYANTEFSINGFGFKTLRVHPKKKFKQISFEAKFKFKKEEIDPYDFNINSDLSVEYNELEHFDFKITHERFLKQTIYTKLNSIQDLLYKFDTTVSIFQNLENLNHWIYKFIQFKTGVTKVGTLLKDLLLNKQGVCQDFAHLFCALARTNGIPTRYVSGYLNQNSGYMGDSQMHAWVECYIPGIGWKGFDPTNNILANTNHIKVCHGKDYNDCSPLKGIIHTGGQNKTTHTVMVQSQQ</sequence>
<dbReference type="InterPro" id="IPR038765">
    <property type="entry name" value="Papain-like_cys_pep_sf"/>
</dbReference>